<proteinExistence type="predicted"/>
<evidence type="ECO:0008006" key="4">
    <source>
        <dbReference type="Google" id="ProtNLM"/>
    </source>
</evidence>
<sequence>MNRILAALLAGALFGVGLVIGGMTDPDVVLGFLDVAGEWNPTLLCVMLGATGTTAIAFRFVLRRDRPVFDADFHLPTYTLVDRDLVVGAVVFGVGWGLAGYCPAPVLVGAAGGAWTAWVFVPAMLLGAVLQRAVLKRRAVSPA</sequence>
<keyword evidence="1" id="KW-1133">Transmembrane helix</keyword>
<accession>A0ABN6FT60</accession>
<organism evidence="2 3">
    <name type="scientific">Noviluteimonas caseinilytica</name>
    <dbReference type="NCBI Taxonomy" id="2675101"/>
    <lineage>
        <taxon>Bacteria</taxon>
        <taxon>Pseudomonadati</taxon>
        <taxon>Pseudomonadota</taxon>
        <taxon>Gammaproteobacteria</taxon>
        <taxon>Lysobacterales</taxon>
        <taxon>Lysobacteraceae</taxon>
        <taxon>Noviluteimonas</taxon>
    </lineage>
</organism>
<name>A0ABN6FT60_9GAMM</name>
<gene>
    <name evidence="2" type="ORF">LYSCAS_19380</name>
</gene>
<evidence type="ECO:0000313" key="2">
    <source>
        <dbReference type="EMBL" id="BCT92914.1"/>
    </source>
</evidence>
<dbReference type="InterPro" id="IPR046513">
    <property type="entry name" value="DUF6691"/>
</dbReference>
<feature type="transmembrane region" description="Helical" evidence="1">
    <location>
        <begin position="41"/>
        <end position="62"/>
    </location>
</feature>
<dbReference type="Pfam" id="PF20398">
    <property type="entry name" value="DUF6691"/>
    <property type="match status" value="1"/>
</dbReference>
<evidence type="ECO:0000256" key="1">
    <source>
        <dbReference type="SAM" id="Phobius"/>
    </source>
</evidence>
<protein>
    <recommendedName>
        <fullName evidence="4">YeeE/YedE family protein</fullName>
    </recommendedName>
</protein>
<dbReference type="Proteomes" id="UP000681317">
    <property type="component" value="Chromosome"/>
</dbReference>
<feature type="transmembrane region" description="Helical" evidence="1">
    <location>
        <begin position="107"/>
        <end position="130"/>
    </location>
</feature>
<feature type="transmembrane region" description="Helical" evidence="1">
    <location>
        <begin position="83"/>
        <end position="101"/>
    </location>
</feature>
<keyword evidence="1" id="KW-0812">Transmembrane</keyword>
<reference evidence="2 3" key="1">
    <citation type="submission" date="2021-03" db="EMBL/GenBank/DDBJ databases">
        <title>Complete Genome Sequences of Two Lysobacter Strains Isolated from Sea Water (Lysobacter caseinilyticus) and Soil (Lysobacter helvus) in South Korea.</title>
        <authorList>
            <person name="Watanabe Y."/>
            <person name="Arakawa K."/>
        </authorList>
    </citation>
    <scope>NUCLEOTIDE SEQUENCE [LARGE SCALE GENOMIC DNA]</scope>
    <source>
        <strain evidence="2 3">KVB24</strain>
    </source>
</reference>
<dbReference type="EMBL" id="AP024545">
    <property type="protein sequence ID" value="BCT92914.1"/>
    <property type="molecule type" value="Genomic_DNA"/>
</dbReference>
<keyword evidence="1" id="KW-0472">Membrane</keyword>
<dbReference type="RefSeq" id="WP_213433872.1">
    <property type="nucleotide sequence ID" value="NZ_AP024545.1"/>
</dbReference>
<keyword evidence="3" id="KW-1185">Reference proteome</keyword>
<evidence type="ECO:0000313" key="3">
    <source>
        <dbReference type="Proteomes" id="UP000681317"/>
    </source>
</evidence>